<evidence type="ECO:0000313" key="2">
    <source>
        <dbReference type="EMBL" id="ETI31992.1"/>
    </source>
</evidence>
<keyword evidence="1" id="KW-0732">Signal</keyword>
<proteinExistence type="predicted"/>
<protein>
    <recommendedName>
        <fullName evidence="4">NADH dehydrogenase subunit 4L</fullName>
    </recommendedName>
</protein>
<dbReference type="AlphaFoldDB" id="V9E142"/>
<feature type="non-terminal residue" evidence="2">
    <location>
        <position position="1"/>
    </location>
</feature>
<comment type="caution">
    <text evidence="2">The sequence shown here is derived from an EMBL/GenBank/DDBJ whole genome shotgun (WGS) entry which is preliminary data.</text>
</comment>
<name>V9E142_PHYNI</name>
<reference evidence="2 3" key="1">
    <citation type="submission" date="2013-11" db="EMBL/GenBank/DDBJ databases">
        <title>The Genome Sequence of Phytophthora parasitica P1569.</title>
        <authorList>
            <consortium name="The Broad Institute Genomics Platform"/>
            <person name="Russ C."/>
            <person name="Tyler B."/>
            <person name="Panabieres F."/>
            <person name="Shan W."/>
            <person name="Tripathy S."/>
            <person name="Grunwald N."/>
            <person name="Machado M."/>
            <person name="Johnson C.S."/>
            <person name="Arredondo F."/>
            <person name="Hong C."/>
            <person name="Coffey M."/>
            <person name="Young S.K."/>
            <person name="Zeng Q."/>
            <person name="Gargeya S."/>
            <person name="Fitzgerald M."/>
            <person name="Abouelleil A."/>
            <person name="Alvarado L."/>
            <person name="Chapman S.B."/>
            <person name="Gainer-Dewar J."/>
            <person name="Goldberg J."/>
            <person name="Griggs A."/>
            <person name="Gujja S."/>
            <person name="Hansen M."/>
            <person name="Howarth C."/>
            <person name="Imamovic A."/>
            <person name="Ireland A."/>
            <person name="Larimer J."/>
            <person name="McCowan C."/>
            <person name="Murphy C."/>
            <person name="Pearson M."/>
            <person name="Poon T.W."/>
            <person name="Priest M."/>
            <person name="Roberts A."/>
            <person name="Saif S."/>
            <person name="Shea T."/>
            <person name="Sykes S."/>
            <person name="Wortman J."/>
            <person name="Nusbaum C."/>
            <person name="Birren B."/>
        </authorList>
    </citation>
    <scope>NUCLEOTIDE SEQUENCE [LARGE SCALE GENOMIC DNA]</scope>
    <source>
        <strain evidence="2 3">P1569</strain>
    </source>
</reference>
<evidence type="ECO:0008006" key="4">
    <source>
        <dbReference type="Google" id="ProtNLM"/>
    </source>
</evidence>
<dbReference type="EMBL" id="ANIZ01003710">
    <property type="protein sequence ID" value="ETI31992.1"/>
    <property type="molecule type" value="Genomic_DNA"/>
</dbReference>
<organism evidence="2 3">
    <name type="scientific">Phytophthora nicotianae P1569</name>
    <dbReference type="NCBI Taxonomy" id="1317065"/>
    <lineage>
        <taxon>Eukaryota</taxon>
        <taxon>Sar</taxon>
        <taxon>Stramenopiles</taxon>
        <taxon>Oomycota</taxon>
        <taxon>Peronosporomycetes</taxon>
        <taxon>Peronosporales</taxon>
        <taxon>Peronosporaceae</taxon>
        <taxon>Phytophthora</taxon>
    </lineage>
</organism>
<accession>V9E142</accession>
<evidence type="ECO:0000313" key="3">
    <source>
        <dbReference type="Proteomes" id="UP000018721"/>
    </source>
</evidence>
<feature type="signal peptide" evidence="1">
    <location>
        <begin position="1"/>
        <end position="21"/>
    </location>
</feature>
<gene>
    <name evidence="2" type="ORF">F443_21117</name>
</gene>
<dbReference type="Proteomes" id="UP000018721">
    <property type="component" value="Unassembled WGS sequence"/>
</dbReference>
<evidence type="ECO:0000256" key="1">
    <source>
        <dbReference type="SAM" id="SignalP"/>
    </source>
</evidence>
<dbReference type="HOGENOM" id="CLU_3401485_0_0_1"/>
<feature type="chain" id="PRO_5004775032" description="NADH dehydrogenase subunit 4L" evidence="1">
    <location>
        <begin position="22"/>
        <end position="31"/>
    </location>
</feature>
<sequence length="31" mass="3443">FFSICLVDLVVAALEINTTSAYEIFATQTMM</sequence>
<keyword evidence="3" id="KW-1185">Reference proteome</keyword>